<dbReference type="GO" id="GO:0005507">
    <property type="term" value="F:copper ion binding"/>
    <property type="evidence" value="ECO:0007669"/>
    <property type="project" value="TreeGrafter"/>
</dbReference>
<sequence>MRVRGFTGVGLRVQGGCQGIHSGGSGPASAPPPGPHDPKRCAATWLSIAWPGNPRVRGLFTSRAGGVSMGAYAAQGRPDQAGSPAIGGMNLGTHVGDDALAVVVNRERLRVALSGAQPVFLQQVHGVDLADLDALTTQKEPVADAAMTTRPGVAATVLVADCLPVLFAAPGGRGVAAVHAGWRGLASGVLEVTLHALCVRSGCTPDQVQAVLGPAIGPQAFEVGDEVRAAFVHAQPRTASAFRPGLPDKWWADIWQLARIRLQLAGMAPDLIAGGGLCTYGNPQRFYSYRRQRVTGRQAACVWLDTD</sequence>
<evidence type="ECO:0000256" key="4">
    <source>
        <dbReference type="ARBA" id="ARBA00022723"/>
    </source>
</evidence>
<comment type="catalytic activity">
    <reaction evidence="1">
        <text>inosine + phosphate = alpha-D-ribose 1-phosphate + hypoxanthine</text>
        <dbReference type="Rhea" id="RHEA:27646"/>
        <dbReference type="ChEBI" id="CHEBI:17368"/>
        <dbReference type="ChEBI" id="CHEBI:17596"/>
        <dbReference type="ChEBI" id="CHEBI:43474"/>
        <dbReference type="ChEBI" id="CHEBI:57720"/>
        <dbReference type="EC" id="2.4.2.1"/>
    </reaction>
    <physiologicalReaction direction="left-to-right" evidence="1">
        <dbReference type="Rhea" id="RHEA:27647"/>
    </physiologicalReaction>
</comment>
<dbReference type="Pfam" id="PF02578">
    <property type="entry name" value="Cu-oxidase_4"/>
    <property type="match status" value="1"/>
</dbReference>
<evidence type="ECO:0000256" key="7">
    <source>
        <dbReference type="ARBA" id="ARBA00047989"/>
    </source>
</evidence>
<evidence type="ECO:0000256" key="3">
    <source>
        <dbReference type="ARBA" id="ARBA00022679"/>
    </source>
</evidence>
<proteinExistence type="inferred from homology"/>
<evidence type="ECO:0000256" key="1">
    <source>
        <dbReference type="ARBA" id="ARBA00000553"/>
    </source>
</evidence>
<evidence type="ECO:0000256" key="8">
    <source>
        <dbReference type="ARBA" id="ARBA00048968"/>
    </source>
</evidence>
<feature type="compositionally biased region" description="Gly residues" evidence="10">
    <location>
        <begin position="17"/>
        <end position="26"/>
    </location>
</feature>
<comment type="catalytic activity">
    <reaction evidence="8">
        <text>adenosine + phosphate = alpha-D-ribose 1-phosphate + adenine</text>
        <dbReference type="Rhea" id="RHEA:27642"/>
        <dbReference type="ChEBI" id="CHEBI:16335"/>
        <dbReference type="ChEBI" id="CHEBI:16708"/>
        <dbReference type="ChEBI" id="CHEBI:43474"/>
        <dbReference type="ChEBI" id="CHEBI:57720"/>
        <dbReference type="EC" id="2.4.2.1"/>
    </reaction>
    <physiologicalReaction direction="left-to-right" evidence="8">
        <dbReference type="Rhea" id="RHEA:27643"/>
    </physiologicalReaction>
</comment>
<keyword evidence="3" id="KW-0808">Transferase</keyword>
<evidence type="ECO:0000313" key="11">
    <source>
        <dbReference type="EMBL" id="OIQ65863.1"/>
    </source>
</evidence>
<evidence type="ECO:0000256" key="2">
    <source>
        <dbReference type="ARBA" id="ARBA00007353"/>
    </source>
</evidence>
<comment type="catalytic activity">
    <reaction evidence="7">
        <text>adenosine + H2O + H(+) = inosine + NH4(+)</text>
        <dbReference type="Rhea" id="RHEA:24408"/>
        <dbReference type="ChEBI" id="CHEBI:15377"/>
        <dbReference type="ChEBI" id="CHEBI:15378"/>
        <dbReference type="ChEBI" id="CHEBI:16335"/>
        <dbReference type="ChEBI" id="CHEBI:17596"/>
        <dbReference type="ChEBI" id="CHEBI:28938"/>
        <dbReference type="EC" id="3.5.4.4"/>
    </reaction>
    <physiologicalReaction direction="left-to-right" evidence="7">
        <dbReference type="Rhea" id="RHEA:24409"/>
    </physiologicalReaction>
</comment>
<evidence type="ECO:0000256" key="6">
    <source>
        <dbReference type="ARBA" id="ARBA00022833"/>
    </source>
</evidence>
<dbReference type="PANTHER" id="PTHR30616:SF2">
    <property type="entry name" value="PURINE NUCLEOSIDE PHOSPHORYLASE LACC1"/>
    <property type="match status" value="1"/>
</dbReference>
<dbReference type="CDD" id="cd16833">
    <property type="entry name" value="YfiH"/>
    <property type="match status" value="1"/>
</dbReference>
<dbReference type="InterPro" id="IPR003730">
    <property type="entry name" value="Cu_polyphenol_OxRdtase"/>
</dbReference>
<organism evidence="11">
    <name type="scientific">mine drainage metagenome</name>
    <dbReference type="NCBI Taxonomy" id="410659"/>
    <lineage>
        <taxon>unclassified sequences</taxon>
        <taxon>metagenomes</taxon>
        <taxon>ecological metagenomes</taxon>
    </lineage>
</organism>
<dbReference type="GO" id="GO:0017061">
    <property type="term" value="F:S-methyl-5-thioadenosine phosphorylase activity"/>
    <property type="evidence" value="ECO:0007669"/>
    <property type="project" value="UniProtKB-EC"/>
</dbReference>
<gene>
    <name evidence="11" type="primary">yfiH_14</name>
    <name evidence="11" type="ORF">GALL_525740</name>
</gene>
<dbReference type="EMBL" id="MLJW01007005">
    <property type="protein sequence ID" value="OIQ65863.1"/>
    <property type="molecule type" value="Genomic_DNA"/>
</dbReference>
<comment type="catalytic activity">
    <reaction evidence="9">
        <text>S-methyl-5'-thioadenosine + phosphate = 5-(methylsulfanyl)-alpha-D-ribose 1-phosphate + adenine</text>
        <dbReference type="Rhea" id="RHEA:11852"/>
        <dbReference type="ChEBI" id="CHEBI:16708"/>
        <dbReference type="ChEBI" id="CHEBI:17509"/>
        <dbReference type="ChEBI" id="CHEBI:43474"/>
        <dbReference type="ChEBI" id="CHEBI:58533"/>
        <dbReference type="EC" id="2.4.2.28"/>
    </reaction>
    <physiologicalReaction direction="left-to-right" evidence="9">
        <dbReference type="Rhea" id="RHEA:11853"/>
    </physiologicalReaction>
</comment>
<dbReference type="GO" id="GO:0016787">
    <property type="term" value="F:hydrolase activity"/>
    <property type="evidence" value="ECO:0007669"/>
    <property type="project" value="UniProtKB-KW"/>
</dbReference>
<keyword evidence="5" id="KW-0378">Hydrolase</keyword>
<comment type="caution">
    <text evidence="11">The sequence shown here is derived from an EMBL/GenBank/DDBJ whole genome shotgun (WGS) entry which is preliminary data.</text>
</comment>
<dbReference type="AlphaFoldDB" id="A0A1J5PDG1"/>
<protein>
    <submittedName>
        <fullName evidence="11">Laccase domain protein YfiH</fullName>
    </submittedName>
</protein>
<keyword evidence="6" id="KW-0862">Zinc</keyword>
<keyword evidence="4" id="KW-0479">Metal-binding</keyword>
<accession>A0A1J5PDG1</accession>
<evidence type="ECO:0000256" key="9">
    <source>
        <dbReference type="ARBA" id="ARBA00049893"/>
    </source>
</evidence>
<feature type="region of interest" description="Disordered" evidence="10">
    <location>
        <begin position="17"/>
        <end position="39"/>
    </location>
</feature>
<reference evidence="11" key="1">
    <citation type="submission" date="2016-10" db="EMBL/GenBank/DDBJ databases">
        <title>Sequence of Gallionella enrichment culture.</title>
        <authorList>
            <person name="Poehlein A."/>
            <person name="Muehling M."/>
            <person name="Daniel R."/>
        </authorList>
    </citation>
    <scope>NUCLEOTIDE SEQUENCE</scope>
</reference>
<dbReference type="NCBIfam" id="TIGR00726">
    <property type="entry name" value="peptidoglycan editing factor PgeF"/>
    <property type="match status" value="1"/>
</dbReference>
<evidence type="ECO:0000256" key="10">
    <source>
        <dbReference type="SAM" id="MobiDB-lite"/>
    </source>
</evidence>
<dbReference type="SUPFAM" id="SSF64438">
    <property type="entry name" value="CNF1/YfiH-like putative cysteine hydrolases"/>
    <property type="match status" value="1"/>
</dbReference>
<name>A0A1J5PDG1_9ZZZZ</name>
<evidence type="ECO:0000256" key="5">
    <source>
        <dbReference type="ARBA" id="ARBA00022801"/>
    </source>
</evidence>
<dbReference type="Gene3D" id="3.60.140.10">
    <property type="entry name" value="CNF1/YfiH-like putative cysteine hydrolases"/>
    <property type="match status" value="1"/>
</dbReference>
<comment type="similarity">
    <text evidence="2">Belongs to the purine nucleoside phosphorylase YfiH/LACC1 family.</text>
</comment>
<dbReference type="InterPro" id="IPR038371">
    <property type="entry name" value="Cu_polyphenol_OxRdtase_sf"/>
</dbReference>
<dbReference type="InterPro" id="IPR011324">
    <property type="entry name" value="Cytotoxic_necrot_fac-like_cat"/>
</dbReference>
<dbReference type="PANTHER" id="PTHR30616">
    <property type="entry name" value="UNCHARACTERIZED PROTEIN YFIH"/>
    <property type="match status" value="1"/>
</dbReference>